<evidence type="ECO:0000313" key="1">
    <source>
        <dbReference type="EMBL" id="TGY97333.1"/>
    </source>
</evidence>
<proteinExistence type="predicted"/>
<dbReference type="Proteomes" id="UP000304953">
    <property type="component" value="Unassembled WGS sequence"/>
</dbReference>
<keyword evidence="1" id="KW-0413">Isomerase</keyword>
<accession>A0AC61RZZ8</accession>
<comment type="caution">
    <text evidence="1">The sequence shown here is derived from an EMBL/GenBank/DDBJ whole genome shotgun (WGS) entry which is preliminary data.</text>
</comment>
<keyword evidence="2" id="KW-1185">Reference proteome</keyword>
<dbReference type="EMBL" id="SRYA01000008">
    <property type="protein sequence ID" value="TGY97333.1"/>
    <property type="molecule type" value="Genomic_DNA"/>
</dbReference>
<sequence>MTKIKLCGLFRPCDIAAVNEIKPEYIGFVFAPKSKRYVTPEKAGELKRLLASGIKAVGVFVNEQPENIARLLNKGIIDLAQLHGEEDGYYIKHLRKLTSKPIIHAFRITTAKDIAAAGQSPADYVLLDSGAGTGTAFDWKLIQNIQRPYFLAGGLSPGNVDRAVRTFEPFAVDVSSGVETNGVKDKTKMAAFAAAVRKEDVT</sequence>
<organism evidence="1 2">
    <name type="scientific">Petralouisia muris</name>
    <dbReference type="NCBI Taxonomy" id="3032872"/>
    <lineage>
        <taxon>Bacteria</taxon>
        <taxon>Bacillati</taxon>
        <taxon>Bacillota</taxon>
        <taxon>Clostridia</taxon>
        <taxon>Lachnospirales</taxon>
        <taxon>Lachnospiraceae</taxon>
        <taxon>Petralouisia</taxon>
    </lineage>
</organism>
<name>A0AC61RZZ8_9FIRM</name>
<reference evidence="1" key="1">
    <citation type="submission" date="2019-04" db="EMBL/GenBank/DDBJ databases">
        <title>Microbes associate with the intestines of laboratory mice.</title>
        <authorList>
            <person name="Navarre W."/>
            <person name="Wong E."/>
            <person name="Huang K."/>
            <person name="Tropini C."/>
            <person name="Ng K."/>
            <person name="Yu B."/>
        </authorList>
    </citation>
    <scope>NUCLEOTIDE SEQUENCE</scope>
    <source>
        <strain evidence="1">NM01_1-7b</strain>
    </source>
</reference>
<evidence type="ECO:0000313" key="2">
    <source>
        <dbReference type="Proteomes" id="UP000304953"/>
    </source>
</evidence>
<protein>
    <submittedName>
        <fullName evidence="1">Phosphoribosylanthranilate isomerase</fullName>
    </submittedName>
</protein>
<gene>
    <name evidence="1" type="ORF">E5329_05340</name>
</gene>